<reference evidence="1 2" key="1">
    <citation type="journal article" date="2019" name="Nat. Ecol. Evol.">
        <title>Megaphylogeny resolves global patterns of mushroom evolution.</title>
        <authorList>
            <person name="Varga T."/>
            <person name="Krizsan K."/>
            <person name="Foldi C."/>
            <person name="Dima B."/>
            <person name="Sanchez-Garcia M."/>
            <person name="Sanchez-Ramirez S."/>
            <person name="Szollosi G.J."/>
            <person name="Szarkandi J.G."/>
            <person name="Papp V."/>
            <person name="Albert L."/>
            <person name="Andreopoulos W."/>
            <person name="Angelini C."/>
            <person name="Antonin V."/>
            <person name="Barry K.W."/>
            <person name="Bougher N.L."/>
            <person name="Buchanan P."/>
            <person name="Buyck B."/>
            <person name="Bense V."/>
            <person name="Catcheside P."/>
            <person name="Chovatia M."/>
            <person name="Cooper J."/>
            <person name="Damon W."/>
            <person name="Desjardin D."/>
            <person name="Finy P."/>
            <person name="Geml J."/>
            <person name="Haridas S."/>
            <person name="Hughes K."/>
            <person name="Justo A."/>
            <person name="Karasinski D."/>
            <person name="Kautmanova I."/>
            <person name="Kiss B."/>
            <person name="Kocsube S."/>
            <person name="Kotiranta H."/>
            <person name="LaButti K.M."/>
            <person name="Lechner B.E."/>
            <person name="Liimatainen K."/>
            <person name="Lipzen A."/>
            <person name="Lukacs Z."/>
            <person name="Mihaltcheva S."/>
            <person name="Morgado L.N."/>
            <person name="Niskanen T."/>
            <person name="Noordeloos M.E."/>
            <person name="Ohm R.A."/>
            <person name="Ortiz-Santana B."/>
            <person name="Ovrebo C."/>
            <person name="Racz N."/>
            <person name="Riley R."/>
            <person name="Savchenko A."/>
            <person name="Shiryaev A."/>
            <person name="Soop K."/>
            <person name="Spirin V."/>
            <person name="Szebenyi C."/>
            <person name="Tomsovsky M."/>
            <person name="Tulloss R.E."/>
            <person name="Uehling J."/>
            <person name="Grigoriev I.V."/>
            <person name="Vagvolgyi C."/>
            <person name="Papp T."/>
            <person name="Martin F.M."/>
            <person name="Miettinen O."/>
            <person name="Hibbett D.S."/>
            <person name="Nagy L.G."/>
        </authorList>
    </citation>
    <scope>NUCLEOTIDE SEQUENCE [LARGE SCALE GENOMIC DNA]</scope>
    <source>
        <strain evidence="1 2">NL-1719</strain>
    </source>
</reference>
<dbReference type="Proteomes" id="UP000308600">
    <property type="component" value="Unassembled WGS sequence"/>
</dbReference>
<proteinExistence type="predicted"/>
<accession>A0ACD3A6F2</accession>
<gene>
    <name evidence="1" type="ORF">BDN72DRAFT_965311</name>
</gene>
<dbReference type="EMBL" id="ML208687">
    <property type="protein sequence ID" value="TFK61167.1"/>
    <property type="molecule type" value="Genomic_DNA"/>
</dbReference>
<keyword evidence="2" id="KW-1185">Reference proteome</keyword>
<sequence>MTRISALLATFLLSSTYILGVAGINEYLTVSNVPKPSTCGNSGVLPAGGWIANKRCGYVMGTAVSGQRFDVEATDSSGYHYGRYRGTGGNFCTFLVPSSMNLSTKTSVSSSCSSTTQSALCNRQHFGKDFDSPPHQGDGAIVIPLNLSGCSGFYNYFIDSTFQTGKYQDPVPFSMATVSSGGYRYSTLDGQASMIRATVPEYGQVLWFFVPRSCIASQLPSVLNNDGGDGC</sequence>
<organism evidence="1 2">
    <name type="scientific">Pluteus cervinus</name>
    <dbReference type="NCBI Taxonomy" id="181527"/>
    <lineage>
        <taxon>Eukaryota</taxon>
        <taxon>Fungi</taxon>
        <taxon>Dikarya</taxon>
        <taxon>Basidiomycota</taxon>
        <taxon>Agaricomycotina</taxon>
        <taxon>Agaricomycetes</taxon>
        <taxon>Agaricomycetidae</taxon>
        <taxon>Agaricales</taxon>
        <taxon>Pluteineae</taxon>
        <taxon>Pluteaceae</taxon>
        <taxon>Pluteus</taxon>
    </lineage>
</organism>
<evidence type="ECO:0000313" key="2">
    <source>
        <dbReference type="Proteomes" id="UP000308600"/>
    </source>
</evidence>
<name>A0ACD3A6F2_9AGAR</name>
<evidence type="ECO:0000313" key="1">
    <source>
        <dbReference type="EMBL" id="TFK61167.1"/>
    </source>
</evidence>
<protein>
    <submittedName>
        <fullName evidence="1">Uncharacterized protein</fullName>
    </submittedName>
</protein>